<dbReference type="InterPro" id="IPR010310">
    <property type="entry name" value="T7SS_ESAT-6-like"/>
</dbReference>
<accession>A0A9X2MNL7</accession>
<evidence type="ECO:0000256" key="1">
    <source>
        <dbReference type="SAM" id="Coils"/>
    </source>
</evidence>
<dbReference type="EMBL" id="JANIPJ010000003">
    <property type="protein sequence ID" value="MCR2803399.1"/>
    <property type="molecule type" value="Genomic_DNA"/>
</dbReference>
<keyword evidence="1" id="KW-0175">Coiled coil</keyword>
<dbReference type="Pfam" id="PF06013">
    <property type="entry name" value="WXG100"/>
    <property type="match status" value="1"/>
</dbReference>
<protein>
    <submittedName>
        <fullName evidence="2">WXG100 family type VII secretion target</fullName>
    </submittedName>
</protein>
<evidence type="ECO:0000313" key="3">
    <source>
        <dbReference type="Proteomes" id="UP001141950"/>
    </source>
</evidence>
<sequence>MSVSPYEIHRSASSVYDSKADVSELKRDIHSLITGSDSYWTGKANKTFQESGDIIASKLKTVVSLMDDLVGELRALGNEVAEAEARRAEAARLAELERQKERQKAK</sequence>
<dbReference type="InterPro" id="IPR036689">
    <property type="entry name" value="ESAT-6-like_sf"/>
</dbReference>
<dbReference type="RefSeq" id="WP_257443646.1">
    <property type="nucleotide sequence ID" value="NZ_JANIPJ010000003.1"/>
</dbReference>
<comment type="caution">
    <text evidence="2">The sequence shown here is derived from an EMBL/GenBank/DDBJ whole genome shotgun (WGS) entry which is preliminary data.</text>
</comment>
<keyword evidence="3" id="KW-1185">Reference proteome</keyword>
<gene>
    <name evidence="2" type="ORF">NQZ67_05825</name>
</gene>
<dbReference type="SUPFAM" id="SSF140453">
    <property type="entry name" value="EsxAB dimer-like"/>
    <property type="match status" value="1"/>
</dbReference>
<evidence type="ECO:0000313" key="2">
    <source>
        <dbReference type="EMBL" id="MCR2803399.1"/>
    </source>
</evidence>
<dbReference type="AlphaFoldDB" id="A0A9X2MNL7"/>
<feature type="coiled-coil region" evidence="1">
    <location>
        <begin position="66"/>
        <end position="106"/>
    </location>
</feature>
<organism evidence="2 3">
    <name type="scientific">Paenibacillus soyae</name>
    <dbReference type="NCBI Taxonomy" id="2969249"/>
    <lineage>
        <taxon>Bacteria</taxon>
        <taxon>Bacillati</taxon>
        <taxon>Bacillota</taxon>
        <taxon>Bacilli</taxon>
        <taxon>Bacillales</taxon>
        <taxon>Paenibacillaceae</taxon>
        <taxon>Paenibacillus</taxon>
    </lineage>
</organism>
<dbReference type="Gene3D" id="1.10.287.1060">
    <property type="entry name" value="ESAT-6-like"/>
    <property type="match status" value="1"/>
</dbReference>
<proteinExistence type="predicted"/>
<name>A0A9X2MNL7_9BACL</name>
<dbReference type="Proteomes" id="UP001141950">
    <property type="component" value="Unassembled WGS sequence"/>
</dbReference>
<reference evidence="2" key="1">
    <citation type="submission" date="2022-08" db="EMBL/GenBank/DDBJ databases">
        <title>The genomic sequence of strain Paenibacillus sp. SCIV0701.</title>
        <authorList>
            <person name="Zhao H."/>
        </authorList>
    </citation>
    <scope>NUCLEOTIDE SEQUENCE</scope>
    <source>
        <strain evidence="2">SCIV0701</strain>
    </source>
</reference>